<evidence type="ECO:0000256" key="2">
    <source>
        <dbReference type="ARBA" id="ARBA00022741"/>
    </source>
</evidence>
<comment type="pathway">
    <text evidence="4">Cofactor biosynthesis; adenosylcobalamin biosynthesis; adenosylcobalamin from cob(II)yrinate a,c-diamide: step 2/7.</text>
</comment>
<dbReference type="Proteomes" id="UP000177263">
    <property type="component" value="Unassembled WGS sequence"/>
</dbReference>
<keyword evidence="3 4" id="KW-0067">ATP-binding</keyword>
<evidence type="ECO:0000256" key="3">
    <source>
        <dbReference type="ARBA" id="ARBA00022840"/>
    </source>
</evidence>
<evidence type="ECO:0000313" key="7">
    <source>
        <dbReference type="Proteomes" id="UP000177263"/>
    </source>
</evidence>
<proteinExistence type="inferred from homology"/>
<evidence type="ECO:0000313" key="6">
    <source>
        <dbReference type="EMBL" id="OGM28244.1"/>
    </source>
</evidence>
<comment type="catalytic activity">
    <reaction evidence="4">
        <text>2 cob(II)yrinate a,c diamide + reduced [electron-transfer flavoprotein] + 2 ATP = 2 adenosylcob(III)yrinate a,c-diamide + 2 triphosphate + oxidized [electron-transfer flavoprotein] + 3 H(+)</text>
        <dbReference type="Rhea" id="RHEA:11528"/>
        <dbReference type="Rhea" id="RHEA-COMP:10685"/>
        <dbReference type="Rhea" id="RHEA-COMP:10686"/>
        <dbReference type="ChEBI" id="CHEBI:15378"/>
        <dbReference type="ChEBI" id="CHEBI:18036"/>
        <dbReference type="ChEBI" id="CHEBI:30616"/>
        <dbReference type="ChEBI" id="CHEBI:57692"/>
        <dbReference type="ChEBI" id="CHEBI:58307"/>
        <dbReference type="ChEBI" id="CHEBI:58503"/>
        <dbReference type="ChEBI" id="CHEBI:58537"/>
        <dbReference type="EC" id="2.5.1.17"/>
    </reaction>
</comment>
<reference evidence="6 7" key="1">
    <citation type="journal article" date="2016" name="Nat. Commun.">
        <title>Thousands of microbial genomes shed light on interconnected biogeochemical processes in an aquifer system.</title>
        <authorList>
            <person name="Anantharaman K."/>
            <person name="Brown C.T."/>
            <person name="Hug L.A."/>
            <person name="Sharon I."/>
            <person name="Castelle C.J."/>
            <person name="Probst A.J."/>
            <person name="Thomas B.C."/>
            <person name="Singh A."/>
            <person name="Wilkins M.J."/>
            <person name="Karaoz U."/>
            <person name="Brodie E.L."/>
            <person name="Williams K.H."/>
            <person name="Hubbard S.S."/>
            <person name="Banfield J.F."/>
        </authorList>
    </citation>
    <scope>NUCLEOTIDE SEQUENCE [LARGE SCALE GENOMIC DNA]</scope>
</reference>
<accession>A0A1F7YLL9</accession>
<dbReference type="PANTHER" id="PTHR12213:SF0">
    <property type="entry name" value="CORRINOID ADENOSYLTRANSFERASE MMAB"/>
    <property type="match status" value="1"/>
</dbReference>
<comment type="caution">
    <text evidence="6">The sequence shown here is derived from an EMBL/GenBank/DDBJ whole genome shotgun (WGS) entry which is preliminary data.</text>
</comment>
<protein>
    <recommendedName>
        <fullName evidence="4">Corrinoid adenosyltransferase</fullName>
        <ecNumber evidence="4">2.5.1.17</ecNumber>
    </recommendedName>
    <alternativeName>
        <fullName evidence="4">Cob(II)alamin adenosyltransferase</fullName>
    </alternativeName>
    <alternativeName>
        <fullName evidence="4">Cob(II)yrinic acid a,c-diamide adenosyltransferase</fullName>
    </alternativeName>
    <alternativeName>
        <fullName evidence="4">Cobinamide/cobalamin adenosyltransferase</fullName>
    </alternativeName>
</protein>
<dbReference type="AlphaFoldDB" id="A0A1F7YLL9"/>
<comment type="catalytic activity">
    <reaction evidence="4">
        <text>2 cob(II)alamin + reduced [electron-transfer flavoprotein] + 2 ATP = 2 adenosylcob(III)alamin + 2 triphosphate + oxidized [electron-transfer flavoprotein] + 3 H(+)</text>
        <dbReference type="Rhea" id="RHEA:28671"/>
        <dbReference type="Rhea" id="RHEA-COMP:10685"/>
        <dbReference type="Rhea" id="RHEA-COMP:10686"/>
        <dbReference type="ChEBI" id="CHEBI:15378"/>
        <dbReference type="ChEBI" id="CHEBI:16304"/>
        <dbReference type="ChEBI" id="CHEBI:18036"/>
        <dbReference type="ChEBI" id="CHEBI:18408"/>
        <dbReference type="ChEBI" id="CHEBI:30616"/>
        <dbReference type="ChEBI" id="CHEBI:57692"/>
        <dbReference type="ChEBI" id="CHEBI:58307"/>
        <dbReference type="EC" id="2.5.1.17"/>
    </reaction>
</comment>
<dbReference type="InterPro" id="IPR036451">
    <property type="entry name" value="CblAdoTrfase-like_sf"/>
</dbReference>
<dbReference type="NCBIfam" id="TIGR00636">
    <property type="entry name" value="PduO_Nterm"/>
    <property type="match status" value="1"/>
</dbReference>
<dbReference type="GO" id="GO:0009236">
    <property type="term" value="P:cobalamin biosynthetic process"/>
    <property type="evidence" value="ECO:0007669"/>
    <property type="project" value="UniProtKB-UniRule"/>
</dbReference>
<dbReference type="GO" id="GO:0008817">
    <property type="term" value="F:corrinoid adenosyltransferase activity"/>
    <property type="evidence" value="ECO:0007669"/>
    <property type="project" value="UniProtKB-UniRule"/>
</dbReference>
<keyword evidence="4" id="KW-0169">Cobalamin biosynthesis</keyword>
<evidence type="ECO:0000259" key="5">
    <source>
        <dbReference type="Pfam" id="PF01923"/>
    </source>
</evidence>
<keyword evidence="2 4" id="KW-0547">Nucleotide-binding</keyword>
<keyword evidence="1 4" id="KW-0808">Transferase</keyword>
<gene>
    <name evidence="6" type="ORF">A2801_04440</name>
</gene>
<dbReference type="STRING" id="1802500.A2801_04440"/>
<feature type="domain" description="Cobalamin adenosyltransferase-like" evidence="5">
    <location>
        <begin position="4"/>
        <end position="164"/>
    </location>
</feature>
<dbReference type="Gene3D" id="1.20.1200.10">
    <property type="entry name" value="Cobalamin adenosyltransferase-like"/>
    <property type="match status" value="1"/>
</dbReference>
<evidence type="ECO:0000256" key="1">
    <source>
        <dbReference type="ARBA" id="ARBA00022679"/>
    </source>
</evidence>
<comment type="similarity">
    <text evidence="4">Belongs to the Cob(I)alamin adenosyltransferase family.</text>
</comment>
<sequence>MSVVTKTGDKGQTSVYDAKSGKTLRVAKDSAQIEAIGTIDELNSYIGVITSEVSNTDVDKKLRNIQKELFTIGSILAGSELAFAGSRAKRLETQIEKMEHLLPTLANFILPGGEPLAAKCMYARALARRAERSVIAYGNFAYVKKPIRTYLNRLSDYLFVMSRMINSDAGDVEQLWIGRRR</sequence>
<dbReference type="PANTHER" id="PTHR12213">
    <property type="entry name" value="CORRINOID ADENOSYLTRANSFERASE"/>
    <property type="match status" value="1"/>
</dbReference>
<dbReference type="GO" id="GO:0005524">
    <property type="term" value="F:ATP binding"/>
    <property type="evidence" value="ECO:0007669"/>
    <property type="project" value="UniProtKB-UniRule"/>
</dbReference>
<dbReference type="InterPro" id="IPR029499">
    <property type="entry name" value="PduO-typ"/>
</dbReference>
<dbReference type="Pfam" id="PF01923">
    <property type="entry name" value="Cob_adeno_trans"/>
    <property type="match status" value="1"/>
</dbReference>
<organism evidence="6 7">
    <name type="scientific">Candidatus Woesebacteria bacterium RIFCSPHIGHO2_01_FULL_41_10</name>
    <dbReference type="NCBI Taxonomy" id="1802500"/>
    <lineage>
        <taxon>Bacteria</taxon>
        <taxon>Candidatus Woeseibacteriota</taxon>
    </lineage>
</organism>
<evidence type="ECO:0000256" key="4">
    <source>
        <dbReference type="RuleBase" id="RU366026"/>
    </source>
</evidence>
<dbReference type="SUPFAM" id="SSF89028">
    <property type="entry name" value="Cobalamin adenosyltransferase-like"/>
    <property type="match status" value="1"/>
</dbReference>
<dbReference type="UniPathway" id="UPA00148">
    <property type="reaction ID" value="UER00233"/>
</dbReference>
<dbReference type="EC" id="2.5.1.17" evidence="4"/>
<name>A0A1F7YLL9_9BACT</name>
<dbReference type="EMBL" id="MGGM01000033">
    <property type="protein sequence ID" value="OGM28244.1"/>
    <property type="molecule type" value="Genomic_DNA"/>
</dbReference>
<dbReference type="InterPro" id="IPR016030">
    <property type="entry name" value="CblAdoTrfase-like"/>
</dbReference>